<dbReference type="InterPro" id="IPR036188">
    <property type="entry name" value="FAD/NAD-bd_sf"/>
</dbReference>
<name>F0XIK7_GROCL</name>
<dbReference type="GO" id="GO:0005770">
    <property type="term" value="C:late endosome"/>
    <property type="evidence" value="ECO:0007669"/>
    <property type="project" value="TreeGrafter"/>
</dbReference>
<dbReference type="GO" id="GO:0042147">
    <property type="term" value="P:retrograde transport, endosome to Golgi"/>
    <property type="evidence" value="ECO:0007669"/>
    <property type="project" value="TreeGrafter"/>
</dbReference>
<evidence type="ECO:0000259" key="2">
    <source>
        <dbReference type="Pfam" id="PF01266"/>
    </source>
</evidence>
<dbReference type="PANTHER" id="PTHR13847">
    <property type="entry name" value="SARCOSINE DEHYDROGENASE-RELATED"/>
    <property type="match status" value="1"/>
</dbReference>
<dbReference type="RefSeq" id="XP_014171962.1">
    <property type="nucleotide sequence ID" value="XM_014316487.1"/>
</dbReference>
<dbReference type="OrthoDB" id="498204at2759"/>
<evidence type="ECO:0000256" key="1">
    <source>
        <dbReference type="SAM" id="MobiDB-lite"/>
    </source>
</evidence>
<dbReference type="GeneID" id="25979208"/>
<dbReference type="FunCoup" id="F0XIK7">
    <property type="interactions" value="79"/>
</dbReference>
<dbReference type="AlphaFoldDB" id="F0XIK7"/>
<dbReference type="STRING" id="655863.F0XIK7"/>
<dbReference type="InParanoid" id="F0XIK7"/>
<dbReference type="Pfam" id="PF01266">
    <property type="entry name" value="DAO"/>
    <property type="match status" value="1"/>
</dbReference>
<dbReference type="PANTHER" id="PTHR13847:SF150">
    <property type="entry name" value="OXIDOREDUCTASE TDA3-RELATED"/>
    <property type="match status" value="1"/>
</dbReference>
<proteinExistence type="predicted"/>
<dbReference type="Proteomes" id="UP000007796">
    <property type="component" value="Unassembled WGS sequence"/>
</dbReference>
<evidence type="ECO:0000313" key="4">
    <source>
        <dbReference type="Proteomes" id="UP000007796"/>
    </source>
</evidence>
<feature type="region of interest" description="Disordered" evidence="1">
    <location>
        <begin position="145"/>
        <end position="179"/>
    </location>
</feature>
<feature type="domain" description="FAD dependent oxidoreductase" evidence="2">
    <location>
        <begin position="40"/>
        <end position="454"/>
    </location>
</feature>
<dbReference type="Gene3D" id="3.50.50.60">
    <property type="entry name" value="FAD/NAD(P)-binding domain"/>
    <property type="match status" value="3"/>
</dbReference>
<dbReference type="EMBL" id="GL629771">
    <property type="protein sequence ID" value="EFX02480.1"/>
    <property type="molecule type" value="Genomic_DNA"/>
</dbReference>
<dbReference type="GO" id="GO:0005829">
    <property type="term" value="C:cytosol"/>
    <property type="evidence" value="ECO:0007669"/>
    <property type="project" value="GOC"/>
</dbReference>
<sequence>MAADAVGQDRHIVIVGESSCGATRPIPLSFCADDRGHHHIGGGVIGATTAYFLTRHPRYDRRRHRVTLLEASTIAAGASGKAGGLLALWAYPDELVGLSYRLHRELAEEHDGARRWGYRRVGCGSVRATVSHADLKRRAAEVEAIRQDGQTDRQAPDSAPRPHDPPQKPWEKLPKQDEHAAGLLSEPSAQLPPDLDYIDAAVVEHYQQMGQPETAETAQVHPLHFTTTLVSLAEERGVNVRLGAQVLRIVEREAGVETVEYLDRNTQTEVRLDHVTDVIVAAGPWTGVVLPRTKVTGLRAHSVVWQADVAPYAIFTDVALPADYVPEHRVQAGQRRRRHTGRVDPEIYARPFGEVYACGEPDVAVSLPATADLVAVDAIQCADLVAYAGTASSVLAAAPVTVRQACYLPRHIRFGDEHGPLIGRTRTPGLWVASGHTCWGIQNGPATGCLMAELLLDGRASSANIDRLDPRKFKV</sequence>
<dbReference type="SUPFAM" id="SSF51905">
    <property type="entry name" value="FAD/NAD(P)-binding domain"/>
    <property type="match status" value="1"/>
</dbReference>
<gene>
    <name evidence="3" type="ORF">CMQ_5841</name>
</gene>
<keyword evidence="4" id="KW-1185">Reference proteome</keyword>
<dbReference type="eggNOG" id="KOG2852">
    <property type="taxonomic scope" value="Eukaryota"/>
</dbReference>
<dbReference type="HOGENOM" id="CLU_007884_14_0_1"/>
<evidence type="ECO:0000313" key="3">
    <source>
        <dbReference type="EMBL" id="EFX02480.1"/>
    </source>
</evidence>
<accession>F0XIK7</accession>
<reference evidence="3 4" key="1">
    <citation type="journal article" date="2011" name="Proc. Natl. Acad. Sci. U.S.A.">
        <title>Genome and transcriptome analyses of the mountain pine beetle-fungal symbiont Grosmannia clavigera, a lodgepole pine pathogen.</title>
        <authorList>
            <person name="DiGuistini S."/>
            <person name="Wang Y."/>
            <person name="Liao N.Y."/>
            <person name="Taylor G."/>
            <person name="Tanguay P."/>
            <person name="Feau N."/>
            <person name="Henrissat B."/>
            <person name="Chan S.K."/>
            <person name="Hesse-Orce U."/>
            <person name="Alamouti S.M."/>
            <person name="Tsui C.K.M."/>
            <person name="Docking R.T."/>
            <person name="Levasseur A."/>
            <person name="Haridas S."/>
            <person name="Robertson G."/>
            <person name="Birol I."/>
            <person name="Holt R.A."/>
            <person name="Marra M.A."/>
            <person name="Hamelin R.C."/>
            <person name="Hirst M."/>
            <person name="Jones S.J.M."/>
            <person name="Bohlmann J."/>
            <person name="Breuil C."/>
        </authorList>
    </citation>
    <scope>NUCLEOTIDE SEQUENCE [LARGE SCALE GENOMIC DNA]</scope>
    <source>
        <strain evidence="4">kw1407 / UAMH 11150</strain>
    </source>
</reference>
<organism evidence="4">
    <name type="scientific">Grosmannia clavigera (strain kw1407 / UAMH 11150)</name>
    <name type="common">Blue stain fungus</name>
    <name type="synonym">Graphiocladiella clavigera</name>
    <dbReference type="NCBI Taxonomy" id="655863"/>
    <lineage>
        <taxon>Eukaryota</taxon>
        <taxon>Fungi</taxon>
        <taxon>Dikarya</taxon>
        <taxon>Ascomycota</taxon>
        <taxon>Pezizomycotina</taxon>
        <taxon>Sordariomycetes</taxon>
        <taxon>Sordariomycetidae</taxon>
        <taxon>Ophiostomatales</taxon>
        <taxon>Ophiostomataceae</taxon>
        <taxon>Leptographium</taxon>
    </lineage>
</organism>
<dbReference type="InterPro" id="IPR006076">
    <property type="entry name" value="FAD-dep_OxRdtase"/>
</dbReference>
<protein>
    <submittedName>
        <fullName evidence="3">FAD dependent oxidoreductase superfamily</fullName>
    </submittedName>
</protein>